<dbReference type="AlphaFoldDB" id="A0A0A9AN70"/>
<reference evidence="1" key="1">
    <citation type="submission" date="2014-09" db="EMBL/GenBank/DDBJ databases">
        <authorList>
            <person name="Magalhaes I.L.F."/>
            <person name="Oliveira U."/>
            <person name="Santos F.R."/>
            <person name="Vidigal T.H.D.A."/>
            <person name="Brescovit A.D."/>
            <person name="Santos A.J."/>
        </authorList>
    </citation>
    <scope>NUCLEOTIDE SEQUENCE</scope>
    <source>
        <tissue evidence="1">Shoot tissue taken approximately 20 cm above the soil surface</tissue>
    </source>
</reference>
<proteinExistence type="predicted"/>
<accession>A0A0A9AN70</accession>
<evidence type="ECO:0000313" key="1">
    <source>
        <dbReference type="EMBL" id="JAD52571.1"/>
    </source>
</evidence>
<protein>
    <submittedName>
        <fullName evidence="1">Uncharacterized protein</fullName>
    </submittedName>
</protein>
<organism evidence="1">
    <name type="scientific">Arundo donax</name>
    <name type="common">Giant reed</name>
    <name type="synonym">Donax arundinaceus</name>
    <dbReference type="NCBI Taxonomy" id="35708"/>
    <lineage>
        <taxon>Eukaryota</taxon>
        <taxon>Viridiplantae</taxon>
        <taxon>Streptophyta</taxon>
        <taxon>Embryophyta</taxon>
        <taxon>Tracheophyta</taxon>
        <taxon>Spermatophyta</taxon>
        <taxon>Magnoliopsida</taxon>
        <taxon>Liliopsida</taxon>
        <taxon>Poales</taxon>
        <taxon>Poaceae</taxon>
        <taxon>PACMAD clade</taxon>
        <taxon>Arundinoideae</taxon>
        <taxon>Arundineae</taxon>
        <taxon>Arundo</taxon>
    </lineage>
</organism>
<sequence>MFNPSLGRQSSRYLLWKNVGEILQNIRNSTRKRG</sequence>
<dbReference type="EMBL" id="GBRH01245324">
    <property type="protein sequence ID" value="JAD52571.1"/>
    <property type="molecule type" value="Transcribed_RNA"/>
</dbReference>
<name>A0A0A9AN70_ARUDO</name>
<reference evidence="1" key="2">
    <citation type="journal article" date="2015" name="Data Brief">
        <title>Shoot transcriptome of the giant reed, Arundo donax.</title>
        <authorList>
            <person name="Barrero R.A."/>
            <person name="Guerrero F.D."/>
            <person name="Moolhuijzen P."/>
            <person name="Goolsby J.A."/>
            <person name="Tidwell J."/>
            <person name="Bellgard S.E."/>
            <person name="Bellgard M.I."/>
        </authorList>
    </citation>
    <scope>NUCLEOTIDE SEQUENCE</scope>
    <source>
        <tissue evidence="1">Shoot tissue taken approximately 20 cm above the soil surface</tissue>
    </source>
</reference>